<feature type="domain" description="HTH tetR-type" evidence="3">
    <location>
        <begin position="1"/>
        <end position="56"/>
    </location>
</feature>
<dbReference type="GO" id="GO:0000976">
    <property type="term" value="F:transcription cis-regulatory region binding"/>
    <property type="evidence" value="ECO:0007669"/>
    <property type="project" value="TreeGrafter"/>
</dbReference>
<dbReference type="Pfam" id="PF00440">
    <property type="entry name" value="TetR_N"/>
    <property type="match status" value="1"/>
</dbReference>
<dbReference type="PANTHER" id="PTHR30055:SF226">
    <property type="entry name" value="HTH-TYPE TRANSCRIPTIONAL REGULATOR PKSA"/>
    <property type="match status" value="1"/>
</dbReference>
<name>A0A1H4FND8_9BACI</name>
<dbReference type="PRINTS" id="PR00455">
    <property type="entry name" value="HTHTETR"/>
</dbReference>
<dbReference type="GO" id="GO:0003700">
    <property type="term" value="F:DNA-binding transcription factor activity"/>
    <property type="evidence" value="ECO:0007669"/>
    <property type="project" value="TreeGrafter"/>
</dbReference>
<keyword evidence="5" id="KW-1185">Reference proteome</keyword>
<dbReference type="PROSITE" id="PS01081">
    <property type="entry name" value="HTH_TETR_1"/>
    <property type="match status" value="1"/>
</dbReference>
<evidence type="ECO:0000313" key="5">
    <source>
        <dbReference type="Proteomes" id="UP000198584"/>
    </source>
</evidence>
<evidence type="ECO:0000256" key="1">
    <source>
        <dbReference type="ARBA" id="ARBA00023125"/>
    </source>
</evidence>
<sequence length="192" mass="22887">MILNAAFHEFAEKGFEQASTNAIVKEAGIGKGMLFYYFKNKQGLYEYLIEYTLDVIIHDYLEQIDTEERDFIERFKQASRLKMKAFLEYPALFRFAGTFMLDEASIPEKLKPRLEKLQQLGYAMMYENIDTSLFRDDVDVEKAFQLIRWSIEGYQNELKQRLQGENLAAMDFDPLWEEFYEYLEVLRKSFYS</sequence>
<keyword evidence="1 2" id="KW-0238">DNA-binding</keyword>
<dbReference type="InterPro" id="IPR050109">
    <property type="entry name" value="HTH-type_TetR-like_transc_reg"/>
</dbReference>
<evidence type="ECO:0000313" key="4">
    <source>
        <dbReference type="EMBL" id="SEA98826.1"/>
    </source>
</evidence>
<dbReference type="Gene3D" id="1.10.357.10">
    <property type="entry name" value="Tetracycline Repressor, domain 2"/>
    <property type="match status" value="1"/>
</dbReference>
<dbReference type="SUPFAM" id="SSF48498">
    <property type="entry name" value="Tetracyclin repressor-like, C-terminal domain"/>
    <property type="match status" value="1"/>
</dbReference>
<dbReference type="EMBL" id="FNQR01000012">
    <property type="protein sequence ID" value="SEA98826.1"/>
    <property type="molecule type" value="Genomic_DNA"/>
</dbReference>
<proteinExistence type="predicted"/>
<dbReference type="PANTHER" id="PTHR30055">
    <property type="entry name" value="HTH-TYPE TRANSCRIPTIONAL REGULATOR RUTR"/>
    <property type="match status" value="1"/>
</dbReference>
<organism evidence="4 5">
    <name type="scientific">Thalassobacillus cyri</name>
    <dbReference type="NCBI Taxonomy" id="571932"/>
    <lineage>
        <taxon>Bacteria</taxon>
        <taxon>Bacillati</taxon>
        <taxon>Bacillota</taxon>
        <taxon>Bacilli</taxon>
        <taxon>Bacillales</taxon>
        <taxon>Bacillaceae</taxon>
        <taxon>Thalassobacillus</taxon>
    </lineage>
</organism>
<dbReference type="SUPFAM" id="SSF46689">
    <property type="entry name" value="Homeodomain-like"/>
    <property type="match status" value="1"/>
</dbReference>
<dbReference type="Gene3D" id="1.10.10.60">
    <property type="entry name" value="Homeodomain-like"/>
    <property type="match status" value="1"/>
</dbReference>
<evidence type="ECO:0000256" key="2">
    <source>
        <dbReference type="PROSITE-ProRule" id="PRU00335"/>
    </source>
</evidence>
<dbReference type="PROSITE" id="PS50977">
    <property type="entry name" value="HTH_TETR_2"/>
    <property type="match status" value="1"/>
</dbReference>
<dbReference type="STRING" id="571932.SAMN05421743_11229"/>
<feature type="DNA-binding region" description="H-T-H motif" evidence="2">
    <location>
        <begin position="19"/>
        <end position="38"/>
    </location>
</feature>
<dbReference type="InterPro" id="IPR023772">
    <property type="entry name" value="DNA-bd_HTH_TetR-type_CS"/>
</dbReference>
<dbReference type="InterPro" id="IPR036271">
    <property type="entry name" value="Tet_transcr_reg_TetR-rel_C_sf"/>
</dbReference>
<protein>
    <submittedName>
        <fullName evidence="4">DNA-binding transcriptional regulator, AcrR family</fullName>
    </submittedName>
</protein>
<dbReference type="InterPro" id="IPR009057">
    <property type="entry name" value="Homeodomain-like_sf"/>
</dbReference>
<accession>A0A1H4FND8</accession>
<gene>
    <name evidence="4" type="ORF">SAMN05421743_11229</name>
</gene>
<dbReference type="InterPro" id="IPR001647">
    <property type="entry name" value="HTH_TetR"/>
</dbReference>
<evidence type="ECO:0000259" key="3">
    <source>
        <dbReference type="PROSITE" id="PS50977"/>
    </source>
</evidence>
<reference evidence="4 5" key="1">
    <citation type="submission" date="2016-10" db="EMBL/GenBank/DDBJ databases">
        <authorList>
            <person name="de Groot N.N."/>
        </authorList>
    </citation>
    <scope>NUCLEOTIDE SEQUENCE [LARGE SCALE GENOMIC DNA]</scope>
    <source>
        <strain evidence="4 5">CCM7597</strain>
    </source>
</reference>
<dbReference type="AlphaFoldDB" id="A0A1H4FND8"/>
<dbReference type="Proteomes" id="UP000198584">
    <property type="component" value="Unassembled WGS sequence"/>
</dbReference>